<gene>
    <name evidence="7" type="ORF">BDN71DRAFT_1440475</name>
</gene>
<feature type="compositionally biased region" description="Basic and acidic residues" evidence="5">
    <location>
        <begin position="455"/>
        <end position="465"/>
    </location>
</feature>
<dbReference type="SUPFAM" id="SSF103481">
    <property type="entry name" value="Multidrug resistance efflux transporter EmrE"/>
    <property type="match status" value="1"/>
</dbReference>
<dbReference type="Proteomes" id="UP000807025">
    <property type="component" value="Unassembled WGS sequence"/>
</dbReference>
<dbReference type="Pfam" id="PF04142">
    <property type="entry name" value="Nuc_sug_transp"/>
    <property type="match status" value="1"/>
</dbReference>
<feature type="transmembrane region" description="Helical" evidence="6">
    <location>
        <begin position="337"/>
        <end position="357"/>
    </location>
</feature>
<evidence type="ECO:0000256" key="5">
    <source>
        <dbReference type="SAM" id="MobiDB-lite"/>
    </source>
</evidence>
<keyword evidence="2 6" id="KW-0812">Transmembrane</keyword>
<dbReference type="NCBIfam" id="TIGR00803">
    <property type="entry name" value="nst"/>
    <property type="match status" value="1"/>
</dbReference>
<dbReference type="GO" id="GO:0000139">
    <property type="term" value="C:Golgi membrane"/>
    <property type="evidence" value="ECO:0007669"/>
    <property type="project" value="InterPro"/>
</dbReference>
<sequence>MTQHPNNALPAISLNISLKANEAHDHDNDELGLANNTNGNAQAVPSLWGIPLKYISLVTLALQNSLLTIIMHYSRVSSPPSRAYSAATAVLMNELLKGGISLLIAFSRIELPSTPQASYRDISQTTPYPTSRLVSARIRRLWKDVFSADCWKLSIPAILYVIQNNLQYVAASNLDAATFQVSYQMKILTTAGFSVLLLRKRLAPTQWLALLFLAIGVGIVQIQGSTSHSTAMINDMNAMKGFLAVAAACFTSGLAGVYFEMVLKNSQADLWVRNVQLSLFSLLPAIAPILYDHASEGFGAFSTLFRNFGFWAWSTVLVQVLGGLITAMVIKYSDNILKGFATSLSIVISFLASVALFNFQMTFTFVLGSVVVLIATWLYNQQPKPKPNILVTTTDHRLWTFNPSEKELSSPAVFVAPQVPDHSPRGTLSTSRSLSSSSVSLSSMSLHSSPQLEPRILDSKENRTF</sequence>
<dbReference type="GO" id="GO:0015165">
    <property type="term" value="F:pyrimidine nucleotide-sugar transmembrane transporter activity"/>
    <property type="evidence" value="ECO:0007669"/>
    <property type="project" value="InterPro"/>
</dbReference>
<dbReference type="EMBL" id="MU154527">
    <property type="protein sequence ID" value="KAF9500424.1"/>
    <property type="molecule type" value="Genomic_DNA"/>
</dbReference>
<organism evidence="7 8">
    <name type="scientific">Pleurotus eryngii</name>
    <name type="common">Boletus of the steppes</name>
    <dbReference type="NCBI Taxonomy" id="5323"/>
    <lineage>
        <taxon>Eukaryota</taxon>
        <taxon>Fungi</taxon>
        <taxon>Dikarya</taxon>
        <taxon>Basidiomycota</taxon>
        <taxon>Agaricomycotina</taxon>
        <taxon>Agaricomycetes</taxon>
        <taxon>Agaricomycetidae</taxon>
        <taxon>Agaricales</taxon>
        <taxon>Pleurotineae</taxon>
        <taxon>Pleurotaceae</taxon>
        <taxon>Pleurotus</taxon>
    </lineage>
</organism>
<keyword evidence="8" id="KW-1185">Reference proteome</keyword>
<comment type="subcellular location">
    <subcellularLocation>
        <location evidence="1">Membrane</location>
        <topology evidence="1">Multi-pass membrane protein</topology>
    </subcellularLocation>
</comment>
<evidence type="ECO:0000313" key="8">
    <source>
        <dbReference type="Proteomes" id="UP000807025"/>
    </source>
</evidence>
<dbReference type="PANTHER" id="PTHR10231">
    <property type="entry name" value="NUCLEOTIDE-SUGAR TRANSMEMBRANE TRANSPORTER"/>
    <property type="match status" value="1"/>
</dbReference>
<name>A0A9P6DJ61_PLEER</name>
<reference evidence="7" key="1">
    <citation type="submission" date="2020-11" db="EMBL/GenBank/DDBJ databases">
        <authorList>
            <consortium name="DOE Joint Genome Institute"/>
            <person name="Ahrendt S."/>
            <person name="Riley R."/>
            <person name="Andreopoulos W."/>
            <person name="Labutti K."/>
            <person name="Pangilinan J."/>
            <person name="Ruiz-Duenas F.J."/>
            <person name="Barrasa J.M."/>
            <person name="Sanchez-Garcia M."/>
            <person name="Camarero S."/>
            <person name="Miyauchi S."/>
            <person name="Serrano A."/>
            <person name="Linde D."/>
            <person name="Babiker R."/>
            <person name="Drula E."/>
            <person name="Ayuso-Fernandez I."/>
            <person name="Pacheco R."/>
            <person name="Padilla G."/>
            <person name="Ferreira P."/>
            <person name="Barriuso J."/>
            <person name="Kellner H."/>
            <person name="Castanera R."/>
            <person name="Alfaro M."/>
            <person name="Ramirez L."/>
            <person name="Pisabarro A.G."/>
            <person name="Kuo A."/>
            <person name="Tritt A."/>
            <person name="Lipzen A."/>
            <person name="He G."/>
            <person name="Yan M."/>
            <person name="Ng V."/>
            <person name="Cullen D."/>
            <person name="Martin F."/>
            <person name="Rosso M.-N."/>
            <person name="Henrissat B."/>
            <person name="Hibbett D."/>
            <person name="Martinez A.T."/>
            <person name="Grigoriev I.V."/>
        </authorList>
    </citation>
    <scope>NUCLEOTIDE SEQUENCE</scope>
    <source>
        <strain evidence="7">ATCC 90797</strain>
    </source>
</reference>
<feature type="transmembrane region" description="Helical" evidence="6">
    <location>
        <begin position="363"/>
        <end position="380"/>
    </location>
</feature>
<keyword evidence="4 6" id="KW-0472">Membrane</keyword>
<evidence type="ECO:0000256" key="2">
    <source>
        <dbReference type="ARBA" id="ARBA00022692"/>
    </source>
</evidence>
<dbReference type="InterPro" id="IPR007271">
    <property type="entry name" value="Nuc_sug_transpt"/>
</dbReference>
<comment type="caution">
    <text evidence="7">The sequence shown here is derived from an EMBL/GenBank/DDBJ whole genome shotgun (WGS) entry which is preliminary data.</text>
</comment>
<keyword evidence="3 6" id="KW-1133">Transmembrane helix</keyword>
<evidence type="ECO:0000256" key="3">
    <source>
        <dbReference type="ARBA" id="ARBA00022989"/>
    </source>
</evidence>
<evidence type="ECO:0000256" key="1">
    <source>
        <dbReference type="ARBA" id="ARBA00004141"/>
    </source>
</evidence>
<accession>A0A9P6DJ61</accession>
<feature type="transmembrane region" description="Helical" evidence="6">
    <location>
        <begin position="311"/>
        <end position="330"/>
    </location>
</feature>
<protein>
    <submittedName>
        <fullName evidence="7">Nucleotide-sugar transporter</fullName>
    </submittedName>
</protein>
<dbReference type="AlphaFoldDB" id="A0A9P6DJ61"/>
<proteinExistence type="predicted"/>
<feature type="region of interest" description="Disordered" evidence="5">
    <location>
        <begin position="444"/>
        <end position="465"/>
    </location>
</feature>
<evidence type="ECO:0000313" key="7">
    <source>
        <dbReference type="EMBL" id="KAF9500424.1"/>
    </source>
</evidence>
<dbReference type="OrthoDB" id="408493at2759"/>
<dbReference type="InterPro" id="IPR037185">
    <property type="entry name" value="EmrE-like"/>
</dbReference>
<feature type="transmembrane region" description="Helical" evidence="6">
    <location>
        <begin position="238"/>
        <end position="259"/>
    </location>
</feature>
<feature type="transmembrane region" description="Helical" evidence="6">
    <location>
        <begin position="207"/>
        <end position="226"/>
    </location>
</feature>
<evidence type="ECO:0000256" key="6">
    <source>
        <dbReference type="SAM" id="Phobius"/>
    </source>
</evidence>
<evidence type="ECO:0000256" key="4">
    <source>
        <dbReference type="ARBA" id="ARBA00023136"/>
    </source>
</evidence>